<dbReference type="GO" id="GO:0003700">
    <property type="term" value="F:DNA-binding transcription factor activity"/>
    <property type="evidence" value="ECO:0007669"/>
    <property type="project" value="InterPro"/>
</dbReference>
<evidence type="ECO:0000313" key="2">
    <source>
        <dbReference type="EMBL" id="MCP8886319.1"/>
    </source>
</evidence>
<accession>A0A9Q4AM27</accession>
<dbReference type="Proteomes" id="UP001060275">
    <property type="component" value="Unassembled WGS sequence"/>
</dbReference>
<dbReference type="CDD" id="cd23763">
    <property type="entry name" value="ASKHA_ATPase_ROK"/>
    <property type="match status" value="1"/>
</dbReference>
<gene>
    <name evidence="2" type="ORF">NF348_04320</name>
</gene>
<dbReference type="GO" id="GO:0003677">
    <property type="term" value="F:DNA binding"/>
    <property type="evidence" value="ECO:0007669"/>
    <property type="project" value="InterPro"/>
</dbReference>
<reference evidence="2" key="1">
    <citation type="submission" date="2022-06" db="EMBL/GenBank/DDBJ databases">
        <title>Devosia sp. XJ19-45 genome assembly.</title>
        <authorList>
            <person name="Li B."/>
            <person name="Cai M."/>
            <person name="Nie G."/>
            <person name="Li W."/>
        </authorList>
    </citation>
    <scope>NUCLEOTIDE SEQUENCE</scope>
    <source>
        <strain evidence="2">XJ19-45</strain>
    </source>
</reference>
<comment type="caution">
    <text evidence="2">The sequence shown here is derived from an EMBL/GenBank/DDBJ whole genome shotgun (WGS) entry which is preliminary data.</text>
</comment>
<dbReference type="RefSeq" id="WP_254673982.1">
    <property type="nucleotide sequence ID" value="NZ_JAMWDU010000002.1"/>
</dbReference>
<name>A0A9Q4AM27_9HYPH</name>
<dbReference type="GO" id="GO:0019262">
    <property type="term" value="P:N-acetylneuraminate catabolic process"/>
    <property type="evidence" value="ECO:0007669"/>
    <property type="project" value="TreeGrafter"/>
</dbReference>
<dbReference type="AlphaFoldDB" id="A0A9Q4AM27"/>
<proteinExistence type="predicted"/>
<evidence type="ECO:0000259" key="1">
    <source>
        <dbReference type="SMART" id="SM00419"/>
    </source>
</evidence>
<dbReference type="PANTHER" id="PTHR18964">
    <property type="entry name" value="ROK (REPRESSOR, ORF, KINASE) FAMILY"/>
    <property type="match status" value="1"/>
</dbReference>
<dbReference type="InterPro" id="IPR036388">
    <property type="entry name" value="WH-like_DNA-bd_sf"/>
</dbReference>
<dbReference type="GO" id="GO:0009384">
    <property type="term" value="F:N-acylmannosamine kinase activity"/>
    <property type="evidence" value="ECO:0007669"/>
    <property type="project" value="TreeGrafter"/>
</dbReference>
<dbReference type="Pfam" id="PF00480">
    <property type="entry name" value="ROK"/>
    <property type="match status" value="1"/>
</dbReference>
<feature type="domain" description="HTH crp-type" evidence="1">
    <location>
        <begin position="34"/>
        <end position="78"/>
    </location>
</feature>
<dbReference type="Pfam" id="PF12802">
    <property type="entry name" value="MarR_2"/>
    <property type="match status" value="1"/>
</dbReference>
<dbReference type="SMART" id="SM00419">
    <property type="entry name" value="HTH_CRP"/>
    <property type="match status" value="1"/>
</dbReference>
<sequence length="395" mass="41685">MSKTDVPTRDIFESGRRGLSHNGVRRANEKAVLTVIGFNSGVSNAEIARLSGLAPQTVSAILTDLERGGLVTRGPVLRGRRGQPATPILLNADGGFSIGVEIGWRHLDVILLNMHAQVLAHHHADYPYPDAETMVDTIAAVVADFAATLSVEQRARLLDLGVAMPGRLAENMDLLGAPPGQAELWRALNLEEALEARSGLGVTMFNDGNAACWAELIALAPPRPANIIYLLVSHFVAAGIVGDGALWEGPTGNAAELGSILISRAGAAPEVAHNIASAWALRAQLEAAGHRAQSLPAQALERPEFAAATASWIEASASALAQVIHNATTVVEQPLVVIDTVLSAETSAVLVERVAQEMTRLPTRSGRAPRVIAGQLGRMAPVIGAAELPLFRRHF</sequence>
<dbReference type="InterPro" id="IPR043129">
    <property type="entry name" value="ATPase_NBD"/>
</dbReference>
<dbReference type="InterPro" id="IPR036390">
    <property type="entry name" value="WH_DNA-bd_sf"/>
</dbReference>
<dbReference type="SUPFAM" id="SSF46785">
    <property type="entry name" value="Winged helix' DNA-binding domain"/>
    <property type="match status" value="1"/>
</dbReference>
<dbReference type="InterPro" id="IPR000600">
    <property type="entry name" value="ROK"/>
</dbReference>
<dbReference type="EMBL" id="JAMWDU010000002">
    <property type="protein sequence ID" value="MCP8886319.1"/>
    <property type="molecule type" value="Genomic_DNA"/>
</dbReference>
<dbReference type="Gene3D" id="1.10.10.10">
    <property type="entry name" value="Winged helix-like DNA-binding domain superfamily/Winged helix DNA-binding domain"/>
    <property type="match status" value="1"/>
</dbReference>
<dbReference type="InterPro" id="IPR000835">
    <property type="entry name" value="HTH_MarR-typ"/>
</dbReference>
<protein>
    <submittedName>
        <fullName evidence="2">ROK family transcriptional regulator</fullName>
    </submittedName>
</protein>
<dbReference type="Gene3D" id="3.30.420.40">
    <property type="match status" value="2"/>
</dbReference>
<dbReference type="PANTHER" id="PTHR18964:SF169">
    <property type="entry name" value="N-ACETYLMANNOSAMINE KINASE"/>
    <property type="match status" value="1"/>
</dbReference>
<dbReference type="SUPFAM" id="SSF53067">
    <property type="entry name" value="Actin-like ATPase domain"/>
    <property type="match status" value="1"/>
</dbReference>
<keyword evidence="3" id="KW-1185">Reference proteome</keyword>
<evidence type="ECO:0000313" key="3">
    <source>
        <dbReference type="Proteomes" id="UP001060275"/>
    </source>
</evidence>
<dbReference type="InterPro" id="IPR012318">
    <property type="entry name" value="HTH_CRP"/>
</dbReference>
<organism evidence="2 3">
    <name type="scientific">Devosia ureilytica</name>
    <dbReference type="NCBI Taxonomy" id="2952754"/>
    <lineage>
        <taxon>Bacteria</taxon>
        <taxon>Pseudomonadati</taxon>
        <taxon>Pseudomonadota</taxon>
        <taxon>Alphaproteobacteria</taxon>
        <taxon>Hyphomicrobiales</taxon>
        <taxon>Devosiaceae</taxon>
        <taxon>Devosia</taxon>
    </lineage>
</organism>